<keyword evidence="1" id="KW-0479">Metal-binding</keyword>
<organism evidence="9 10">
    <name type="scientific">Ceutorhynchus assimilis</name>
    <name type="common">cabbage seed weevil</name>
    <dbReference type="NCBI Taxonomy" id="467358"/>
    <lineage>
        <taxon>Eukaryota</taxon>
        <taxon>Metazoa</taxon>
        <taxon>Ecdysozoa</taxon>
        <taxon>Arthropoda</taxon>
        <taxon>Hexapoda</taxon>
        <taxon>Insecta</taxon>
        <taxon>Pterygota</taxon>
        <taxon>Neoptera</taxon>
        <taxon>Endopterygota</taxon>
        <taxon>Coleoptera</taxon>
        <taxon>Polyphaga</taxon>
        <taxon>Cucujiformia</taxon>
        <taxon>Curculionidae</taxon>
        <taxon>Ceutorhynchinae</taxon>
        <taxon>Ceutorhynchus</taxon>
    </lineage>
</organism>
<dbReference type="Proteomes" id="UP001152799">
    <property type="component" value="Chromosome 3"/>
</dbReference>
<dbReference type="PROSITE" id="PS50089">
    <property type="entry name" value="ZF_RING_2"/>
    <property type="match status" value="1"/>
</dbReference>
<proteinExistence type="predicted"/>
<dbReference type="Gene3D" id="3.30.40.10">
    <property type="entry name" value="Zinc/RING finger domain, C3HC4 (zinc finger)"/>
    <property type="match status" value="1"/>
</dbReference>
<dbReference type="OrthoDB" id="6765441at2759"/>
<dbReference type="EMBL" id="OU892279">
    <property type="protein sequence ID" value="CAG9765818.1"/>
    <property type="molecule type" value="Genomic_DNA"/>
</dbReference>
<dbReference type="GO" id="GO:0008270">
    <property type="term" value="F:zinc ion binding"/>
    <property type="evidence" value="ECO:0007669"/>
    <property type="project" value="UniProtKB-KW"/>
</dbReference>
<evidence type="ECO:0000259" key="7">
    <source>
        <dbReference type="PROSITE" id="PS50016"/>
    </source>
</evidence>
<dbReference type="PROSITE" id="PS50016">
    <property type="entry name" value="ZF_PHD_2"/>
    <property type="match status" value="1"/>
</dbReference>
<evidence type="ECO:0000256" key="1">
    <source>
        <dbReference type="ARBA" id="ARBA00022723"/>
    </source>
</evidence>
<evidence type="ECO:0000256" key="5">
    <source>
        <dbReference type="SAM" id="Coils"/>
    </source>
</evidence>
<dbReference type="InterPro" id="IPR011011">
    <property type="entry name" value="Znf_FYVE_PHD"/>
</dbReference>
<evidence type="ECO:0000256" key="3">
    <source>
        <dbReference type="ARBA" id="ARBA00022833"/>
    </source>
</evidence>
<sequence>MGLQKEKVSCATNFLEAKKIPVCQLVRKIENYEFINDQLQNEHEVQEQSNVEGIILIDVTHDKPTDVTKIHETDQIVTEDLHFENKFQEHSNEKDTFADRDDNGIDITEIIDTENVSLLLGIPDEEIPIIFVNTPDKANHDAVFGDVLTENNDINQVQHTLNPNLAPEINVIGESISENSFLNSERNSQRMETTLVTTPTKVDSELKETNSTVLEKEMPLYQNVTDESIPTPFKKFLFWPTPKENIAKRKLKDKVPAVATSSQWQQYYNRKEEKKKQEEQLKMQRKEKRTIQKEIDVENKKKKVKIADLQPSIRRTSIRRVATKLQKAKRDLFSKKKSSARSASTDFPATEPSTSKPFEESWHCAICDTEDQLDMRLCSSCLKYFHENCVGLTEDDEDEFQCPFC</sequence>
<evidence type="ECO:0000256" key="4">
    <source>
        <dbReference type="PROSITE-ProRule" id="PRU00175"/>
    </source>
</evidence>
<feature type="region of interest" description="Disordered" evidence="6">
    <location>
        <begin position="332"/>
        <end position="357"/>
    </location>
</feature>
<dbReference type="InterPro" id="IPR001841">
    <property type="entry name" value="Znf_RING"/>
</dbReference>
<evidence type="ECO:0000313" key="9">
    <source>
        <dbReference type="EMBL" id="CAG9765818.1"/>
    </source>
</evidence>
<evidence type="ECO:0000259" key="8">
    <source>
        <dbReference type="PROSITE" id="PS50089"/>
    </source>
</evidence>
<accession>A0A9N9QN03</accession>
<keyword evidence="2 4" id="KW-0863">Zinc-finger</keyword>
<reference evidence="9" key="1">
    <citation type="submission" date="2022-01" db="EMBL/GenBank/DDBJ databases">
        <authorList>
            <person name="King R."/>
        </authorList>
    </citation>
    <scope>NUCLEOTIDE SEQUENCE</scope>
</reference>
<feature type="coiled-coil region" evidence="5">
    <location>
        <begin position="268"/>
        <end position="301"/>
    </location>
</feature>
<dbReference type="InterPro" id="IPR019787">
    <property type="entry name" value="Znf_PHD-finger"/>
</dbReference>
<keyword evidence="10" id="KW-1185">Reference proteome</keyword>
<gene>
    <name evidence="9" type="ORF">CEUTPL_LOCUS6421</name>
</gene>
<dbReference type="SUPFAM" id="SSF57903">
    <property type="entry name" value="FYVE/PHD zinc finger"/>
    <property type="match status" value="1"/>
</dbReference>
<dbReference type="InterPro" id="IPR013083">
    <property type="entry name" value="Znf_RING/FYVE/PHD"/>
</dbReference>
<dbReference type="AlphaFoldDB" id="A0A9N9QN03"/>
<feature type="compositionally biased region" description="Polar residues" evidence="6">
    <location>
        <begin position="345"/>
        <end position="356"/>
    </location>
</feature>
<evidence type="ECO:0000256" key="2">
    <source>
        <dbReference type="ARBA" id="ARBA00022771"/>
    </source>
</evidence>
<dbReference type="CDD" id="cd15489">
    <property type="entry name" value="PHD_SF"/>
    <property type="match status" value="1"/>
</dbReference>
<feature type="domain" description="RING-type" evidence="8">
    <location>
        <begin position="364"/>
        <end position="405"/>
    </location>
</feature>
<protein>
    <recommendedName>
        <fullName evidence="11">PHD-type domain-containing protein</fullName>
    </recommendedName>
</protein>
<keyword evidence="3" id="KW-0862">Zinc</keyword>
<feature type="domain" description="PHD-type" evidence="7">
    <location>
        <begin position="361"/>
        <end position="405"/>
    </location>
</feature>
<evidence type="ECO:0008006" key="11">
    <source>
        <dbReference type="Google" id="ProtNLM"/>
    </source>
</evidence>
<name>A0A9N9QN03_9CUCU</name>
<keyword evidence="5" id="KW-0175">Coiled coil</keyword>
<evidence type="ECO:0000256" key="6">
    <source>
        <dbReference type="SAM" id="MobiDB-lite"/>
    </source>
</evidence>
<evidence type="ECO:0000313" key="10">
    <source>
        <dbReference type="Proteomes" id="UP001152799"/>
    </source>
</evidence>